<organism evidence="1 2">
    <name type="scientific">Aspergillus carbonarius (strain ITEM 5010)</name>
    <dbReference type="NCBI Taxonomy" id="602072"/>
    <lineage>
        <taxon>Eukaryota</taxon>
        <taxon>Fungi</taxon>
        <taxon>Dikarya</taxon>
        <taxon>Ascomycota</taxon>
        <taxon>Pezizomycotina</taxon>
        <taxon>Eurotiomycetes</taxon>
        <taxon>Eurotiomycetidae</taxon>
        <taxon>Eurotiales</taxon>
        <taxon>Aspergillaceae</taxon>
        <taxon>Aspergillus</taxon>
        <taxon>Aspergillus subgen. Circumdati</taxon>
    </lineage>
</organism>
<keyword evidence="2" id="KW-1185">Reference proteome</keyword>
<protein>
    <submittedName>
        <fullName evidence="1">Uncharacterized protein</fullName>
    </submittedName>
</protein>
<sequence length="55" mass="6776">MAKSHMQKSPRWRITQQTITWQLYKTVDLKMHNYLMWHPRGHQSKPNRDYTCICT</sequence>
<gene>
    <name evidence="1" type="ORF">ASPCADRAFT_202292</name>
</gene>
<evidence type="ECO:0000313" key="2">
    <source>
        <dbReference type="Proteomes" id="UP000188318"/>
    </source>
</evidence>
<dbReference type="AlphaFoldDB" id="A0A1R3S0Y4"/>
<dbReference type="VEuPathDB" id="FungiDB:ASPCADRAFT_202292"/>
<proteinExistence type="predicted"/>
<accession>A0A1R3S0Y4</accession>
<reference evidence="2" key="1">
    <citation type="journal article" date="2017" name="Genome Biol.">
        <title>Comparative genomics reveals high biological diversity and specific adaptations in the industrially and medically important fungal genus Aspergillus.</title>
        <authorList>
            <person name="de Vries R.P."/>
            <person name="Riley R."/>
            <person name="Wiebenga A."/>
            <person name="Aguilar-Osorio G."/>
            <person name="Amillis S."/>
            <person name="Uchima C.A."/>
            <person name="Anderluh G."/>
            <person name="Asadollahi M."/>
            <person name="Askin M."/>
            <person name="Barry K."/>
            <person name="Battaglia E."/>
            <person name="Bayram O."/>
            <person name="Benocci T."/>
            <person name="Braus-Stromeyer S.A."/>
            <person name="Caldana C."/>
            <person name="Canovas D."/>
            <person name="Cerqueira G.C."/>
            <person name="Chen F."/>
            <person name="Chen W."/>
            <person name="Choi C."/>
            <person name="Clum A."/>
            <person name="Dos Santos R.A."/>
            <person name="Damasio A.R."/>
            <person name="Diallinas G."/>
            <person name="Emri T."/>
            <person name="Fekete E."/>
            <person name="Flipphi M."/>
            <person name="Freyberg S."/>
            <person name="Gallo A."/>
            <person name="Gournas C."/>
            <person name="Habgood R."/>
            <person name="Hainaut M."/>
            <person name="Harispe M.L."/>
            <person name="Henrissat B."/>
            <person name="Hilden K.S."/>
            <person name="Hope R."/>
            <person name="Hossain A."/>
            <person name="Karabika E."/>
            <person name="Karaffa L."/>
            <person name="Karanyi Z."/>
            <person name="Krasevec N."/>
            <person name="Kuo A."/>
            <person name="Kusch H."/>
            <person name="LaButti K."/>
            <person name="Lagendijk E.L."/>
            <person name="Lapidus A."/>
            <person name="Levasseur A."/>
            <person name="Lindquist E."/>
            <person name="Lipzen A."/>
            <person name="Logrieco A.F."/>
            <person name="MacCabe A."/>
            <person name="Maekelae M.R."/>
            <person name="Malavazi I."/>
            <person name="Melin P."/>
            <person name="Meyer V."/>
            <person name="Mielnichuk N."/>
            <person name="Miskei M."/>
            <person name="Molnar A.P."/>
            <person name="Mule G."/>
            <person name="Ngan C.Y."/>
            <person name="Orejas M."/>
            <person name="Orosz E."/>
            <person name="Ouedraogo J.P."/>
            <person name="Overkamp K.M."/>
            <person name="Park H.-S."/>
            <person name="Perrone G."/>
            <person name="Piumi F."/>
            <person name="Punt P.J."/>
            <person name="Ram A.F."/>
            <person name="Ramon A."/>
            <person name="Rauscher S."/>
            <person name="Record E."/>
            <person name="Riano-Pachon D.M."/>
            <person name="Robert V."/>
            <person name="Roehrig J."/>
            <person name="Ruller R."/>
            <person name="Salamov A."/>
            <person name="Salih N.S."/>
            <person name="Samson R.A."/>
            <person name="Sandor E."/>
            <person name="Sanguinetti M."/>
            <person name="Schuetze T."/>
            <person name="Sepcic K."/>
            <person name="Shelest E."/>
            <person name="Sherlock G."/>
            <person name="Sophianopoulou V."/>
            <person name="Squina F.M."/>
            <person name="Sun H."/>
            <person name="Susca A."/>
            <person name="Todd R.B."/>
            <person name="Tsang A."/>
            <person name="Unkles S.E."/>
            <person name="van de Wiele N."/>
            <person name="van Rossen-Uffink D."/>
            <person name="Oliveira J.V."/>
            <person name="Vesth T.C."/>
            <person name="Visser J."/>
            <person name="Yu J.-H."/>
            <person name="Zhou M."/>
            <person name="Andersen M.R."/>
            <person name="Archer D.B."/>
            <person name="Baker S.E."/>
            <person name="Benoit I."/>
            <person name="Brakhage A.A."/>
            <person name="Braus G.H."/>
            <person name="Fischer R."/>
            <person name="Frisvad J.C."/>
            <person name="Goldman G.H."/>
            <person name="Houbraken J."/>
            <person name="Oakley B."/>
            <person name="Pocsi I."/>
            <person name="Scazzocchio C."/>
            <person name="Seiboth B."/>
            <person name="vanKuyk P.A."/>
            <person name="Wortman J."/>
            <person name="Dyer P.S."/>
            <person name="Grigoriev I.V."/>
        </authorList>
    </citation>
    <scope>NUCLEOTIDE SEQUENCE [LARGE SCALE GENOMIC DNA]</scope>
    <source>
        <strain evidence="2">ITEM 5010</strain>
    </source>
</reference>
<dbReference type="EMBL" id="KV907493">
    <property type="protein sequence ID" value="OOG00430.1"/>
    <property type="molecule type" value="Genomic_DNA"/>
</dbReference>
<evidence type="ECO:0000313" key="1">
    <source>
        <dbReference type="EMBL" id="OOG00430.1"/>
    </source>
</evidence>
<dbReference type="Proteomes" id="UP000188318">
    <property type="component" value="Unassembled WGS sequence"/>
</dbReference>
<name>A0A1R3S0Y4_ASPC5</name>